<keyword evidence="2" id="KW-1185">Reference proteome</keyword>
<gene>
    <name evidence="1" type="ORF">NBRC110019_03760</name>
</gene>
<reference evidence="1" key="1">
    <citation type="submission" date="2022-07" db="EMBL/GenBank/DDBJ databases">
        <title>Taxonomy of Novel Oxalotrophic and Methylotrophic Bacteria.</title>
        <authorList>
            <person name="Sahin N."/>
            <person name="Tani A."/>
        </authorList>
    </citation>
    <scope>NUCLEOTIDE SEQUENCE</scope>
    <source>
        <strain evidence="1">AM327</strain>
    </source>
</reference>
<evidence type="ECO:0000313" key="2">
    <source>
        <dbReference type="Proteomes" id="UP001143545"/>
    </source>
</evidence>
<comment type="caution">
    <text evidence="1">The sequence shown here is derived from an EMBL/GenBank/DDBJ whole genome shotgun (WGS) entry which is preliminary data.</text>
</comment>
<dbReference type="Proteomes" id="UP001143545">
    <property type="component" value="Unassembled WGS sequence"/>
</dbReference>
<organism evidence="1 2">
    <name type="scientific">Neptunitalea chrysea</name>
    <dbReference type="NCBI Taxonomy" id="1647581"/>
    <lineage>
        <taxon>Bacteria</taxon>
        <taxon>Pseudomonadati</taxon>
        <taxon>Bacteroidota</taxon>
        <taxon>Flavobacteriia</taxon>
        <taxon>Flavobacteriales</taxon>
        <taxon>Flavobacteriaceae</taxon>
        <taxon>Neptunitalea</taxon>
    </lineage>
</organism>
<evidence type="ECO:0000313" key="1">
    <source>
        <dbReference type="EMBL" id="GLB51337.1"/>
    </source>
</evidence>
<dbReference type="AlphaFoldDB" id="A0A9W6EUH6"/>
<name>A0A9W6EUH6_9FLAO</name>
<dbReference type="EMBL" id="BRVP01000002">
    <property type="protein sequence ID" value="GLB51337.1"/>
    <property type="molecule type" value="Genomic_DNA"/>
</dbReference>
<dbReference type="RefSeq" id="WP_281751775.1">
    <property type="nucleotide sequence ID" value="NZ_BRVP01000002.1"/>
</dbReference>
<accession>A0A9W6EUH6</accession>
<proteinExistence type="predicted"/>
<protein>
    <submittedName>
        <fullName evidence="1">Uncharacterized protein</fullName>
    </submittedName>
</protein>
<sequence length="79" mass="9423">MEIIENLKQKATILNRLSNSEETLFDHINSNHDNLDEVIQQYKSEQEFKPVNTLRFLVANELNRKSKRVFKYCLIIQNN</sequence>